<evidence type="ECO:0000259" key="1">
    <source>
        <dbReference type="Pfam" id="PF12697"/>
    </source>
</evidence>
<dbReference type="SUPFAM" id="SSF53474">
    <property type="entry name" value="alpha/beta-Hydrolases"/>
    <property type="match status" value="1"/>
</dbReference>
<evidence type="ECO:0000313" key="3">
    <source>
        <dbReference type="Proteomes" id="UP000539538"/>
    </source>
</evidence>
<gene>
    <name evidence="2" type="ORF">GGQ99_000745</name>
</gene>
<sequence>MASIGLKVIRRLFGAAEFVSPRLAGRAAFELFRRTPGEKSLSEAEKRAIARAADFMAEARHHRIMTRKGCVAIHEFRPAQGRAQAGTVLVIHGWRSRTEYMRALIEGYLSAGYRVVSLDLPGHGGSLGRALDMAKAVEAATLAGQWFGPFEAIVGHSFGGAVAVNAAAGTVKGFAPLSTNRLVLIAAPDSMPRLFEDFGRYVNLGARTQHAIAGQVERVTGTPIHQFVSSRLLMRLSIPTLIIHAPDDREVSAKDARAMAGAGRHVRLFWAEGLGHRRILSDARVVDEGVGFVRNSLVLETVLERHESAA</sequence>
<keyword evidence="3" id="KW-1185">Reference proteome</keyword>
<dbReference type="InterPro" id="IPR050266">
    <property type="entry name" value="AB_hydrolase_sf"/>
</dbReference>
<dbReference type="PANTHER" id="PTHR43798:SF5">
    <property type="entry name" value="MONOACYLGLYCEROL LIPASE ABHD6"/>
    <property type="match status" value="1"/>
</dbReference>
<evidence type="ECO:0000313" key="2">
    <source>
        <dbReference type="EMBL" id="MBB4649023.1"/>
    </source>
</evidence>
<dbReference type="Proteomes" id="UP000539538">
    <property type="component" value="Unassembled WGS sequence"/>
</dbReference>
<dbReference type="RefSeq" id="WP_183260758.1">
    <property type="nucleotide sequence ID" value="NZ_BAAAVZ010000008.1"/>
</dbReference>
<dbReference type="Pfam" id="PF12697">
    <property type="entry name" value="Abhydrolase_6"/>
    <property type="match status" value="1"/>
</dbReference>
<dbReference type="PRINTS" id="PR00111">
    <property type="entry name" value="ABHYDROLASE"/>
</dbReference>
<dbReference type="EMBL" id="JACHOT010000001">
    <property type="protein sequence ID" value="MBB4649023.1"/>
    <property type="molecule type" value="Genomic_DNA"/>
</dbReference>
<comment type="caution">
    <text evidence="2">The sequence shown here is derived from an EMBL/GenBank/DDBJ whole genome shotgun (WGS) entry which is preliminary data.</text>
</comment>
<organism evidence="2 3">
    <name type="scientific">Aminobacter niigataensis</name>
    <dbReference type="NCBI Taxonomy" id="83265"/>
    <lineage>
        <taxon>Bacteria</taxon>
        <taxon>Pseudomonadati</taxon>
        <taxon>Pseudomonadota</taxon>
        <taxon>Alphaproteobacteria</taxon>
        <taxon>Hyphomicrobiales</taxon>
        <taxon>Phyllobacteriaceae</taxon>
        <taxon>Aminobacter</taxon>
    </lineage>
</organism>
<name>A0ABR6KWW4_9HYPH</name>
<protein>
    <submittedName>
        <fullName evidence="2">Pimeloyl-ACP methyl ester carboxylesterase</fullName>
    </submittedName>
</protein>
<accession>A0ABR6KWW4</accession>
<dbReference type="InterPro" id="IPR000073">
    <property type="entry name" value="AB_hydrolase_1"/>
</dbReference>
<dbReference type="PANTHER" id="PTHR43798">
    <property type="entry name" value="MONOACYLGLYCEROL LIPASE"/>
    <property type="match status" value="1"/>
</dbReference>
<proteinExistence type="predicted"/>
<reference evidence="2 3" key="1">
    <citation type="submission" date="2020-08" db="EMBL/GenBank/DDBJ databases">
        <title>Genomic Encyclopedia of Type Strains, Phase IV (KMG-IV): sequencing the most valuable type-strain genomes for metagenomic binning, comparative biology and taxonomic classification.</title>
        <authorList>
            <person name="Goeker M."/>
        </authorList>
    </citation>
    <scope>NUCLEOTIDE SEQUENCE [LARGE SCALE GENOMIC DNA]</scope>
    <source>
        <strain evidence="2 3">DSM 7050</strain>
    </source>
</reference>
<dbReference type="Gene3D" id="3.40.50.1820">
    <property type="entry name" value="alpha/beta hydrolase"/>
    <property type="match status" value="1"/>
</dbReference>
<feature type="domain" description="AB hydrolase-1" evidence="1">
    <location>
        <begin position="88"/>
        <end position="287"/>
    </location>
</feature>
<dbReference type="InterPro" id="IPR029058">
    <property type="entry name" value="AB_hydrolase_fold"/>
</dbReference>